<keyword evidence="2" id="KW-0378">Hydrolase</keyword>
<dbReference type="InterPro" id="IPR003615">
    <property type="entry name" value="HNH_nuc"/>
</dbReference>
<dbReference type="CDD" id="cd00085">
    <property type="entry name" value="HNHc"/>
    <property type="match status" value="1"/>
</dbReference>
<keyword evidence="3" id="KW-1185">Reference proteome</keyword>
<keyword evidence="2" id="KW-0540">Nuclease</keyword>
<dbReference type="InterPro" id="IPR002711">
    <property type="entry name" value="HNH"/>
</dbReference>
<dbReference type="RefSeq" id="WP_343858850.1">
    <property type="nucleotide sequence ID" value="NZ_BAAAFD010000004.1"/>
</dbReference>
<evidence type="ECO:0000259" key="1">
    <source>
        <dbReference type="SMART" id="SM00507"/>
    </source>
</evidence>
<dbReference type="Proteomes" id="UP001500359">
    <property type="component" value="Unassembled WGS sequence"/>
</dbReference>
<dbReference type="SMART" id="SM00507">
    <property type="entry name" value="HNHc"/>
    <property type="match status" value="1"/>
</dbReference>
<evidence type="ECO:0000313" key="2">
    <source>
        <dbReference type="EMBL" id="GAA0856275.1"/>
    </source>
</evidence>
<organism evidence="2 3">
    <name type="scientific">Aliiglaciecola litoralis</name>
    <dbReference type="NCBI Taxonomy" id="582857"/>
    <lineage>
        <taxon>Bacteria</taxon>
        <taxon>Pseudomonadati</taxon>
        <taxon>Pseudomonadota</taxon>
        <taxon>Gammaproteobacteria</taxon>
        <taxon>Alteromonadales</taxon>
        <taxon>Alteromonadaceae</taxon>
        <taxon>Aliiglaciecola</taxon>
    </lineage>
</organism>
<comment type="caution">
    <text evidence="2">The sequence shown here is derived from an EMBL/GenBank/DDBJ whole genome shotgun (WGS) entry which is preliminary data.</text>
</comment>
<proteinExistence type="predicted"/>
<keyword evidence="2" id="KW-0255">Endonuclease</keyword>
<name>A0ABN1LIQ3_9ALTE</name>
<evidence type="ECO:0000313" key="3">
    <source>
        <dbReference type="Proteomes" id="UP001500359"/>
    </source>
</evidence>
<sequence length="340" mass="39271">MESLYKNQIDFISYMQRLLQEGDFSSTYKFAFLHAIADICIEKNVPEHTQLKITFDEIVDKLITLYWQHAKPFFAENTGFLQGGILLQNSGRQAKIISDIIALQNSGVRNLTQAKSSVVWPQVYKNTMRTLKDGPLWRLQILSKSEDCYLFPHIKNRNFILLNVGIADCFRQFHDLVVQFARQGWIDKVTKIQENKAVIGKAGELSDFLFSTTRNYLKPASKLLKEIQSDLCFYCCKPLKDSAEVDHFIPFTKYNNDLGHNFILAHKSCNNNKRDYLAAPSHRDKWAEQNLVVNEKLITEELSPYFTCDSKRSEQVASWAYGIAEKNGNKFWLAARDIFV</sequence>
<reference evidence="2 3" key="1">
    <citation type="journal article" date="2019" name="Int. J. Syst. Evol. Microbiol.">
        <title>The Global Catalogue of Microorganisms (GCM) 10K type strain sequencing project: providing services to taxonomists for standard genome sequencing and annotation.</title>
        <authorList>
            <consortium name="The Broad Institute Genomics Platform"/>
            <consortium name="The Broad Institute Genome Sequencing Center for Infectious Disease"/>
            <person name="Wu L."/>
            <person name="Ma J."/>
        </authorList>
    </citation>
    <scope>NUCLEOTIDE SEQUENCE [LARGE SCALE GENOMIC DNA]</scope>
    <source>
        <strain evidence="2 3">JCM 15896</strain>
    </source>
</reference>
<feature type="domain" description="HNH nuclease" evidence="1">
    <location>
        <begin position="221"/>
        <end position="271"/>
    </location>
</feature>
<gene>
    <name evidence="2" type="ORF">GCM10009114_17540</name>
</gene>
<dbReference type="Pfam" id="PF01844">
    <property type="entry name" value="HNH"/>
    <property type="match status" value="1"/>
</dbReference>
<dbReference type="Gene3D" id="1.10.30.50">
    <property type="match status" value="1"/>
</dbReference>
<dbReference type="EMBL" id="BAAAFD010000004">
    <property type="protein sequence ID" value="GAA0856275.1"/>
    <property type="molecule type" value="Genomic_DNA"/>
</dbReference>
<protein>
    <submittedName>
        <fullName evidence="2">HNH endonuclease signature motif containing protein</fullName>
    </submittedName>
</protein>
<dbReference type="GO" id="GO:0004519">
    <property type="term" value="F:endonuclease activity"/>
    <property type="evidence" value="ECO:0007669"/>
    <property type="project" value="UniProtKB-KW"/>
</dbReference>
<accession>A0ABN1LIQ3</accession>